<dbReference type="Proteomes" id="UP000838878">
    <property type="component" value="Chromosome 1"/>
</dbReference>
<gene>
    <name evidence="1" type="ORF">BINO364_LOCUS1269</name>
</gene>
<reference evidence="1" key="1">
    <citation type="submission" date="2021-12" db="EMBL/GenBank/DDBJ databases">
        <authorList>
            <person name="Martin H S."/>
        </authorList>
    </citation>
    <scope>NUCLEOTIDE SEQUENCE</scope>
</reference>
<dbReference type="AlphaFoldDB" id="A0A8J9Y474"/>
<dbReference type="PANTHER" id="PTHR47331:SF5">
    <property type="entry name" value="RIBONUCLEASE H"/>
    <property type="match status" value="1"/>
</dbReference>
<sequence>MAEALDVLLQPHTMKKEMSFLRLQALYDLSKTVEKDSTALLEFSARVKDIEKIKKTYEESVTQINLLHLNHTPKYIANYKEIEAFDSLYYNIMTVASKHVSANTEQTNTQNARCARPRLPKLELFHFDSKLENWQTFYDTFSSLIHNNAELSNIEKFYYLITSVSGQALNIVKSLPVTADNYTIAWNLLIKRFENKRVLATNYLDRMFQFKPLLIESSVGLNTFLQTFQECYKAINLLNIPDLSSYLLFYIAFRNLDASTRREFEQSRAHDSHLPTFDHLMQFVEKQVRVLELSDPKISTNKVQSSTKPITGAIPKTGYKPTSFSKTSAPIQKPCLTVASVNRPNKNVSVERTCAFCGKSSHSIYRCFAYNDLTPIERLNKIRELKLCENCLRDGHCFSECPSKIKCTLCKQIHHHTLHLDTNLNEDNNNTISSNSSNQNHTVALTCSSNSTVLLGTAVIHVKDNWGSYHSLRAVIDSGAMSSYLTNSCAQRLGLPRRKCSFQPIGLGGVPVQDFGLITCSIKPRNSSGPTLKTDCVVVSKITGNLPTTILSNQIINQFKHLDLADPTYFKSASIDMLLAGDIFPYIYDGQNILPSAPGLPVAMHSIFGYVIAGEASLECKHIENSCLFSTNKNEVSSNIDNIMSSFWETENVGFDVPRNPDDEYTESLFSTQHTRDDTGRYTVIYPFKPNFELGRSEQQALRRFNNLESKLNSSPDLRAQYNDFMREYESLGHMTCIGDLGTVESKYIIPHFCVLRPSSSTTKLRVVFDASSIFVKCFE</sequence>
<evidence type="ECO:0008006" key="3">
    <source>
        <dbReference type="Google" id="ProtNLM"/>
    </source>
</evidence>
<dbReference type="InterPro" id="IPR021109">
    <property type="entry name" value="Peptidase_aspartic_dom_sf"/>
</dbReference>
<dbReference type="EMBL" id="OV170221">
    <property type="protein sequence ID" value="CAH0714191.1"/>
    <property type="molecule type" value="Genomic_DNA"/>
</dbReference>
<name>A0A8J9Y474_9NEOP</name>
<dbReference type="Pfam" id="PF03564">
    <property type="entry name" value="DUF1759"/>
    <property type="match status" value="1"/>
</dbReference>
<dbReference type="PANTHER" id="PTHR47331">
    <property type="entry name" value="PHD-TYPE DOMAIN-CONTAINING PROTEIN"/>
    <property type="match status" value="1"/>
</dbReference>
<keyword evidence="2" id="KW-1185">Reference proteome</keyword>
<dbReference type="OrthoDB" id="8123403at2759"/>
<dbReference type="InterPro" id="IPR005312">
    <property type="entry name" value="DUF1759"/>
</dbReference>
<protein>
    <recommendedName>
        <fullName evidence="3">Peptidase aspartic putative domain-containing protein</fullName>
    </recommendedName>
</protein>
<proteinExistence type="predicted"/>
<feature type="non-terminal residue" evidence="1">
    <location>
        <position position="780"/>
    </location>
</feature>
<evidence type="ECO:0000313" key="1">
    <source>
        <dbReference type="EMBL" id="CAH0714191.1"/>
    </source>
</evidence>
<evidence type="ECO:0000313" key="2">
    <source>
        <dbReference type="Proteomes" id="UP000838878"/>
    </source>
</evidence>
<dbReference type="Gene3D" id="2.40.70.10">
    <property type="entry name" value="Acid Proteases"/>
    <property type="match status" value="1"/>
</dbReference>
<organism evidence="1 2">
    <name type="scientific">Brenthis ino</name>
    <name type="common">lesser marbled fritillary</name>
    <dbReference type="NCBI Taxonomy" id="405034"/>
    <lineage>
        <taxon>Eukaryota</taxon>
        <taxon>Metazoa</taxon>
        <taxon>Ecdysozoa</taxon>
        <taxon>Arthropoda</taxon>
        <taxon>Hexapoda</taxon>
        <taxon>Insecta</taxon>
        <taxon>Pterygota</taxon>
        <taxon>Neoptera</taxon>
        <taxon>Endopterygota</taxon>
        <taxon>Lepidoptera</taxon>
        <taxon>Glossata</taxon>
        <taxon>Ditrysia</taxon>
        <taxon>Papilionoidea</taxon>
        <taxon>Nymphalidae</taxon>
        <taxon>Heliconiinae</taxon>
        <taxon>Argynnini</taxon>
        <taxon>Brenthis</taxon>
    </lineage>
</organism>
<accession>A0A8J9Y474</accession>